<evidence type="ECO:0000313" key="1">
    <source>
        <dbReference type="EMBL" id="GBP12328.1"/>
    </source>
</evidence>
<gene>
    <name evidence="1" type="ORF">EVAR_75766_1</name>
</gene>
<proteinExistence type="predicted"/>
<comment type="caution">
    <text evidence="1">The sequence shown here is derived from an EMBL/GenBank/DDBJ whole genome shotgun (WGS) entry which is preliminary data.</text>
</comment>
<reference evidence="1 2" key="1">
    <citation type="journal article" date="2019" name="Commun. Biol.">
        <title>The bagworm genome reveals a unique fibroin gene that provides high tensile strength.</title>
        <authorList>
            <person name="Kono N."/>
            <person name="Nakamura H."/>
            <person name="Ohtoshi R."/>
            <person name="Tomita M."/>
            <person name="Numata K."/>
            <person name="Arakawa K."/>
        </authorList>
    </citation>
    <scope>NUCLEOTIDE SEQUENCE [LARGE SCALE GENOMIC DNA]</scope>
</reference>
<evidence type="ECO:0000313" key="2">
    <source>
        <dbReference type="Proteomes" id="UP000299102"/>
    </source>
</evidence>
<dbReference type="Proteomes" id="UP000299102">
    <property type="component" value="Unassembled WGS sequence"/>
</dbReference>
<accession>A0A4C1TFV3</accession>
<protein>
    <submittedName>
        <fullName evidence="1">Uncharacterized protein</fullName>
    </submittedName>
</protein>
<dbReference type="EMBL" id="BGZK01000051">
    <property type="protein sequence ID" value="GBP12328.1"/>
    <property type="molecule type" value="Genomic_DNA"/>
</dbReference>
<name>A0A4C1TFV3_EUMVA</name>
<organism evidence="1 2">
    <name type="scientific">Eumeta variegata</name>
    <name type="common">Bagworm moth</name>
    <name type="synonym">Eumeta japonica</name>
    <dbReference type="NCBI Taxonomy" id="151549"/>
    <lineage>
        <taxon>Eukaryota</taxon>
        <taxon>Metazoa</taxon>
        <taxon>Ecdysozoa</taxon>
        <taxon>Arthropoda</taxon>
        <taxon>Hexapoda</taxon>
        <taxon>Insecta</taxon>
        <taxon>Pterygota</taxon>
        <taxon>Neoptera</taxon>
        <taxon>Endopterygota</taxon>
        <taxon>Lepidoptera</taxon>
        <taxon>Glossata</taxon>
        <taxon>Ditrysia</taxon>
        <taxon>Tineoidea</taxon>
        <taxon>Psychidae</taxon>
        <taxon>Oiketicinae</taxon>
        <taxon>Eumeta</taxon>
    </lineage>
</organism>
<keyword evidence="2" id="KW-1185">Reference proteome</keyword>
<dbReference type="AlphaFoldDB" id="A0A4C1TFV3"/>
<sequence>MYEIENGTEIGTMVERAIDRYKRWLVRVLEDAEDGAVRTREGWVPAHLLRDQRAADCADTALAARRQNRQCDMPSETQGKWDKSIQVACSLVNSLLVRGRMRFGPIPNKYRMTTQLPNNGASDRTPRAVGFHHHLFNFLVARPPVFYDVLHSTNLLSS</sequence>